<accession>A0A8X7NL91</accession>
<feature type="compositionally biased region" description="Basic residues" evidence="1">
    <location>
        <begin position="102"/>
        <end position="118"/>
    </location>
</feature>
<feature type="region of interest" description="Disordered" evidence="1">
    <location>
        <begin position="522"/>
        <end position="564"/>
    </location>
</feature>
<dbReference type="Pfam" id="PF03370">
    <property type="entry name" value="CBM_21"/>
    <property type="match status" value="1"/>
</dbReference>
<dbReference type="Proteomes" id="UP000590412">
    <property type="component" value="Unassembled WGS sequence"/>
</dbReference>
<evidence type="ECO:0000313" key="3">
    <source>
        <dbReference type="EMBL" id="KAF6051236.1"/>
    </source>
</evidence>
<feature type="region of interest" description="Disordered" evidence="1">
    <location>
        <begin position="1"/>
        <end position="181"/>
    </location>
</feature>
<dbReference type="InterPro" id="IPR038175">
    <property type="entry name" value="CBM21_dom_sf"/>
</dbReference>
<feature type="region of interest" description="Disordered" evidence="1">
    <location>
        <begin position="453"/>
        <end position="482"/>
    </location>
</feature>
<feature type="compositionally biased region" description="Polar residues" evidence="1">
    <location>
        <begin position="454"/>
        <end position="463"/>
    </location>
</feature>
<dbReference type="OrthoDB" id="1881at2759"/>
<dbReference type="InterPro" id="IPR050782">
    <property type="entry name" value="PP1_regulatory_subunit_3"/>
</dbReference>
<evidence type="ECO:0000256" key="1">
    <source>
        <dbReference type="SAM" id="MobiDB-lite"/>
    </source>
</evidence>
<feature type="region of interest" description="Disordered" evidence="1">
    <location>
        <begin position="583"/>
        <end position="640"/>
    </location>
</feature>
<name>A0A8X7NL91_CANPA</name>
<organism evidence="3 4">
    <name type="scientific">Candida parapsilosis</name>
    <name type="common">Yeast</name>
    <dbReference type="NCBI Taxonomy" id="5480"/>
    <lineage>
        <taxon>Eukaryota</taxon>
        <taxon>Fungi</taxon>
        <taxon>Dikarya</taxon>
        <taxon>Ascomycota</taxon>
        <taxon>Saccharomycotina</taxon>
        <taxon>Pichiomycetes</taxon>
        <taxon>Debaryomycetaceae</taxon>
        <taxon>Candida/Lodderomyces clade</taxon>
        <taxon>Candida</taxon>
    </lineage>
</organism>
<dbReference type="PROSITE" id="PS51159">
    <property type="entry name" value="CBM21"/>
    <property type="match status" value="1"/>
</dbReference>
<dbReference type="GO" id="GO:0008157">
    <property type="term" value="F:protein phosphatase 1 binding"/>
    <property type="evidence" value="ECO:0007669"/>
    <property type="project" value="TreeGrafter"/>
</dbReference>
<dbReference type="Gene3D" id="2.60.40.2440">
    <property type="entry name" value="Carbohydrate binding type-21 domain"/>
    <property type="match status" value="1"/>
</dbReference>
<dbReference type="GO" id="GO:0000164">
    <property type="term" value="C:protein phosphatase type 1 complex"/>
    <property type="evidence" value="ECO:0007669"/>
    <property type="project" value="TreeGrafter"/>
</dbReference>
<dbReference type="GO" id="GO:0005979">
    <property type="term" value="P:regulation of glycogen biosynthetic process"/>
    <property type="evidence" value="ECO:0007669"/>
    <property type="project" value="TreeGrafter"/>
</dbReference>
<evidence type="ECO:0000313" key="4">
    <source>
        <dbReference type="Proteomes" id="UP000590412"/>
    </source>
</evidence>
<feature type="compositionally biased region" description="Low complexity" evidence="1">
    <location>
        <begin position="464"/>
        <end position="482"/>
    </location>
</feature>
<feature type="compositionally biased region" description="Low complexity" evidence="1">
    <location>
        <begin position="522"/>
        <end position="541"/>
    </location>
</feature>
<dbReference type="AlphaFoldDB" id="A0A8X7NL91"/>
<reference evidence="3" key="1">
    <citation type="submission" date="2020-03" db="EMBL/GenBank/DDBJ databases">
        <title>FDA dAtabase for Regulatory Grade micrObial Sequences (FDA-ARGOS): Supporting development and validation of Infectious Disease Dx tests.</title>
        <authorList>
            <person name="Campos J."/>
            <person name="Goldberg B."/>
            <person name="Tallon L."/>
            <person name="Sadzewicz L."/>
            <person name="Vavikolanu K."/>
            <person name="Mehta A."/>
            <person name="Aluvathingal J."/>
            <person name="Nadendla S."/>
            <person name="Nandy P."/>
            <person name="Geyer C."/>
            <person name="Yan Y."/>
            <person name="Sichtig H."/>
        </authorList>
    </citation>
    <scope>NUCLEOTIDE SEQUENCE [LARGE SCALE GENOMIC DNA]</scope>
    <source>
        <strain evidence="3">FDAARGOS_652</strain>
    </source>
</reference>
<gene>
    <name evidence="3" type="ORF">FOB60_003904</name>
</gene>
<dbReference type="PANTHER" id="PTHR12307">
    <property type="entry name" value="PROTEIN PHOSPHATASE 1 REGULATORY SUBUNIT"/>
    <property type="match status" value="1"/>
</dbReference>
<feature type="compositionally biased region" description="Low complexity" evidence="1">
    <location>
        <begin position="38"/>
        <end position="101"/>
    </location>
</feature>
<dbReference type="EMBL" id="JABWAB010000005">
    <property type="protein sequence ID" value="KAF6051236.1"/>
    <property type="molecule type" value="Genomic_DNA"/>
</dbReference>
<feature type="compositionally biased region" description="Low complexity" evidence="1">
    <location>
        <begin position="160"/>
        <end position="170"/>
    </location>
</feature>
<dbReference type="InterPro" id="IPR005036">
    <property type="entry name" value="CBM21_dom"/>
</dbReference>
<sequence>MSTIVTIDPSSHTYTISPPSSTTSSSRSSSPIASFYQTSSTTTSATSSSDSLDTVKSTTSTSTIKLLPPASSSSADSITIPISRTPTPSSASTPQVSQQQHQHQHQHQQPKTKPKPKPKPAQPKFKLPNYYVPPSKLVHPSIAVTSSSSPPPPPPPPPAQSNALQSAASSTTIAKPPLLRKKSGELIKSSLKLPALLQRSISSPHISADGQVDGIVSPRKSVRFASRLINVRMFDGCDTPASVSSAGSPLDSPDEGEEEDYFYTTGANKSGSRATCDGFDLSVPAFEDFEFSKFTNKTANFDWNFNFAKPKDEIKEYRLMSHNIPSTTTPNTTNSTLSKIWMTSAYLLKVNNKTYLCGWLNVVNMAFAKEINLKLTIDNWASSIIVAGITKYQKSINSSLDQFKFMLDLESFNIVDEKTIELCLEYNTNGQTYWGNNVNQNYKFDIERKKNKTQAKVTAPPSTSQYQAASKPKSSASGSKQSINSSGYEEICTKLLNHKSSLALNFTNDEFSFRPSLKKSYSASDVTTTSGGAAGATSYGAPRYSNRQRQKDNSSSKQNGGSGIKDMTYADILQKYCFAGTPSSPSPAVTGNASTTATSTSAVGSTTSGLTVSAPASAHSSPLMGSSSSSSSCPSSPQPVVVSAPAATIAAPTQTSIFI</sequence>
<feature type="compositionally biased region" description="Low complexity" evidence="1">
    <location>
        <begin position="9"/>
        <end position="31"/>
    </location>
</feature>
<feature type="compositionally biased region" description="Low complexity" evidence="1">
    <location>
        <begin position="588"/>
        <end position="640"/>
    </location>
</feature>
<dbReference type="GO" id="GO:2001069">
    <property type="term" value="F:glycogen binding"/>
    <property type="evidence" value="ECO:0007669"/>
    <property type="project" value="TreeGrafter"/>
</dbReference>
<protein>
    <submittedName>
        <fullName evidence="3">Putative phosphatase regulatory subunit family protein</fullName>
    </submittedName>
</protein>
<feature type="domain" description="CBM21" evidence="2">
    <location>
        <begin position="334"/>
        <end position="445"/>
    </location>
</feature>
<proteinExistence type="predicted"/>
<dbReference type="PANTHER" id="PTHR12307:SF36">
    <property type="entry name" value="GLYCOGEN-BINDING SUBUNIT 76A"/>
    <property type="match status" value="1"/>
</dbReference>
<comment type="caution">
    <text evidence="3">The sequence shown here is derived from an EMBL/GenBank/DDBJ whole genome shotgun (WGS) entry which is preliminary data.</text>
</comment>
<feature type="region of interest" description="Disordered" evidence="1">
    <location>
        <begin position="240"/>
        <end position="259"/>
    </location>
</feature>
<feature type="compositionally biased region" description="Pro residues" evidence="1">
    <location>
        <begin position="149"/>
        <end position="159"/>
    </location>
</feature>
<evidence type="ECO:0000259" key="2">
    <source>
        <dbReference type="PROSITE" id="PS51159"/>
    </source>
</evidence>